<dbReference type="InterPro" id="IPR010080">
    <property type="entry name" value="Thioester_reductase-like_dom"/>
</dbReference>
<sequence length="2883" mass="318205">MTRFTRIEDVRLSNPLGLESALNTLATLGEPGQNHNAATQEDEEIALVPFPVAIVGMAMRLPGGVNCEKEFWDFLLDKKDGHCKVPESRYNIDAFYHKDSIPGSIRTQHGYFLQQDIAHFDAGFFGISKIEAAKLDPQQRMLLEIVWECMENGGQTEWRGSDIGCYVGVFGEDWLDLCSRDPQAIDRYRVVSAGDFALANRVSYQYDLRGPSMTLRTGCSSSLVGLHEACQALYAGECASALVAGTNLILTPTMTTSMSDNMVISPSGVCRTFDAAADGYGRGEAINAIYIKPLAAALRAGDPVRAVIRSTAVNCDGKTPSITTPGSEAQERLVRRAYRKAQIEDIAKTGFFECHGTGTIVGDTAETSVVTKIFGRDGIHIGAVKPNVGHSEGASGITSVIKCVLALEHRVIPPNAFYEQPNPSISFEKGKLHVPVKATPWPSDRLERVSLNSFGIGGTNAHLIMDSAASVRGGRERETPVEQAYSLLLLSAKTPKSLDANVEAIRKYFEANPEARQHLAYTLAFRRTHLTYKAFTIAQKDGSLTAVERGRAVDPTPVFVFSGQGAQWPGMGRELLHQSSSFRESIRELDKILQNLKPAPKWSIEDELHHCDDASRMSEPRLAQPLCTAVQIALVNLLRDWGILPAAVVGHSSGEIAAAYAAGAISASTAIAVAYFRGRAMDALTTRGAMAAVGLGPTEMKPYLKEGVVIACENSPKSVTISADEQALDSILKALEVEEIFCRRLAVKVAYHSHHMKEVGWLFEGYLPRVNHSNGSMIPMFSTVTGEVMTDPNGFTPSYWRQNLESPVLFSTAIQKMLNENSPGLFIELGPHSVLSAPLRQMFSQLDEKRRPAYVPTLIRKEDQWKCILATAGNLHIHGASAHLSALIPEAKILTDLPPYAWEHDERYWSETRLAHDWRLRQHPRHELLGCRALESGGIEPTWRNLLQLENVLWLLDHKIGGEVVFPCAGYVAMAGEAIHQISGAADYSIRNLFMRTALVIGQTEPEGLEMVTSLRPARLADNVDSEWYEFTISAYQHGKWRKHCIGQIRPGPAMKQEQPPQAINGYSRDISSEKWYAALEDRGLEYGAQFRGLQNITASPSDSKAAAMVQDAENYYVSRYALHPILIDQCLQLLSVAATHGISRRMTRLCLPTAIESLYVATGRGSMSLDVSCDMAGSTMTGDALLIAQDEAVLCMRRGVFFGVSEWALEDSEIPLASTLHWKPHVDLVHPAELFPVKSKLYPGEVAKELIRLTIVESYQRTKTCFPQKEHLRRYYSWLNGAYAKFSHDDYRCCREQVCVDAAHRHKRLDDIRRDQNNPFLQSCLKLAHRVLSHIEDILNDKLDPQELLEKDDALQRLYESMAQMAQWDDFLSVMAHSKPSLRVLEIGAGNGSVTSIVLKGLSSASVYSRTRMYAKYTVTDPSTDNLSRSKERFKEYSGLEYLPLDITKDPLTQDFEAGSYDLVIASNLLKSTPKIVESLGHIQKLLAPGGRLLLHEISNSFPVLDYVMGILPGWWREHGPSKPHLSREELNQRLVAAGFTGADVISYHNVEPYEINVTILSSLPRGPTHKGSVTLLYNDPNSTWARLFQERLVAEGFDVQCSTLYDDTPAGEDVISLLDAEGPFFHDLSRQDFEAFQRFVKKIKGNLLWVTQSAIRADSEPDPSFSLALGMMRTLRQEITVRTTTVEVDEFHPKSMDKFLEVFQKVREQTEKSQETADREFTMKNGVVHVGRFQWTSLDDVLNHAENAQQRVIDVKCFGILDSVTWSLDGRHPPLGDGDVEVDIKFVGLNFRDIMVSMGLMGETAHIGLEASGIVRRVGAGVADIHPGDRIVTAGRGLMATRRILPAGSCLVIPDNLSLEDAAAGACVFTTVIYSFLHCANLQKGQTVLIHSACGGVGLGAIQICQMIGAEIFATVGSQGKREHLMEHYGIPEDHIFDSRSASFYTDVMRMTNNRGVDLVLNSLAGELLHASWRCVAPFGKMIELGKRDFLGHGKLDMDLFGGNRSFIGVDLLQIQMENPDFLTSLMGRYLRDVREGAIQPLKPVTIYDAANIAQAFRFMQSGTHIGKIVIQMPDDPSSLPASGLHERASLFTPDTSYLLVGGFGGLGRAVATWMVEKGARNLIILSRSGVESPKNRAFVKDLESQGAHVTAVTGSVTNVQDVLRAVAAATQPIAGVIQMSMVLRDQLFEKMTHEEWTTALAPKVEGTWNLHKAVEGLSLDFFILFSSLTGICGHSGSANYAAANAFLDSFAQYRQSKGRSASVLDIGFMGDIGYVSEHSARTLEYTRSISWQILKERNLLQALELAVLGGPRQLAVGLGTTKAVSQLSSGAPWGQDARFDAWSNIMTESDNSGTGQGEELRKFLASIEQNPTMLDDPATEDRITYELGKMIASHMSYSDNMELEDLANIVIDSLMTIEIRSWFRRHVKVEISLVEISNAGTVKGLSKVTIKMLRDKYASGELKQGESIVARMAESAPDEAGLCRQDRNLGTDIHPIAVAVPDWYSPGEGRVFLTGATGYLGTFFLSLLAGLPHVQEIACLLRVPDAAAGLSRLRKALDQYGLPFDFASKLVIVPGDVAAPMLGMGENSFNTWATRCSVIFHLAAVADYTLPYSAHRDANILGLVNMLRFANTGRLKPIHYTSSISACGVSKYLTGQLIPENQRPDFDMEDVQQHIGYTQSKVVAEQIAWNAMANGMPVTIHRPGLVSGHSVTGTCKKIDIFNRMMANCIRLGHYPIAPLIRNQFIPVDFVGSAMLRISLVKGTAGQAYNLVQPDQSRTITWEEMFGLLSRLCSPALRRVSPDEFLRIVAEDQGQRIKGGVAMLEDKLRENKLFYGLDGGTMAVYETRYMREALAEFPEVLQVPDTAELLRRYFPVWAAQK</sequence>
<dbReference type="Pfam" id="PF13602">
    <property type="entry name" value="ADH_zinc_N_2"/>
    <property type="match status" value="1"/>
</dbReference>
<dbReference type="GO" id="GO:0008168">
    <property type="term" value="F:methyltransferase activity"/>
    <property type="evidence" value="ECO:0007669"/>
    <property type="project" value="UniProtKB-KW"/>
</dbReference>
<keyword evidence="3" id="KW-0489">Methyltransferase</keyword>
<dbReference type="InterPro" id="IPR050091">
    <property type="entry name" value="PKS_NRPS_Biosynth_Enz"/>
</dbReference>
<reference evidence="10" key="1">
    <citation type="submission" date="2020-06" db="EMBL/GenBank/DDBJ databases">
        <title>Draft genome sequences of strains closely related to Aspergillus parafelis and Aspergillus hiratsukae.</title>
        <authorList>
            <person name="Dos Santos R.A.C."/>
            <person name="Rivero-Menendez O."/>
            <person name="Steenwyk J.L."/>
            <person name="Mead M.E."/>
            <person name="Goldman G.H."/>
            <person name="Alastruey-Izquierdo A."/>
            <person name="Rokas A."/>
        </authorList>
    </citation>
    <scope>NUCLEOTIDE SEQUENCE</scope>
    <source>
        <strain evidence="10">CNM-CM6106</strain>
    </source>
</reference>
<dbReference type="FunFam" id="3.40.50.720:FF:000209">
    <property type="entry name" value="Polyketide synthase Pks12"/>
    <property type="match status" value="1"/>
</dbReference>
<dbReference type="InterPro" id="IPR014043">
    <property type="entry name" value="Acyl_transferase_dom"/>
</dbReference>
<dbReference type="GO" id="GO:0044550">
    <property type="term" value="P:secondary metabolite biosynthetic process"/>
    <property type="evidence" value="ECO:0007669"/>
    <property type="project" value="UniProtKB-ARBA"/>
</dbReference>
<evidence type="ECO:0000256" key="7">
    <source>
        <dbReference type="PROSITE-ProRule" id="PRU01363"/>
    </source>
</evidence>
<dbReference type="InterPro" id="IPR049552">
    <property type="entry name" value="PKS_DH_N"/>
</dbReference>
<dbReference type="CDD" id="cd00833">
    <property type="entry name" value="PKS"/>
    <property type="match status" value="1"/>
</dbReference>
<dbReference type="GO" id="GO:0032259">
    <property type="term" value="P:methylation"/>
    <property type="evidence" value="ECO:0007669"/>
    <property type="project" value="UniProtKB-KW"/>
</dbReference>
<dbReference type="Pfam" id="PF21089">
    <property type="entry name" value="PKS_DH_N"/>
    <property type="match status" value="1"/>
</dbReference>
<evidence type="ECO:0000256" key="5">
    <source>
        <dbReference type="ARBA" id="ARBA00023268"/>
    </source>
</evidence>
<dbReference type="PANTHER" id="PTHR43775">
    <property type="entry name" value="FATTY ACID SYNTHASE"/>
    <property type="match status" value="1"/>
</dbReference>
<comment type="similarity">
    <text evidence="6">In the C-terminal section; belongs to the NRP synthetase family.</text>
</comment>
<feature type="region of interest" description="N-terminal hotdog fold" evidence="7">
    <location>
        <begin position="926"/>
        <end position="1056"/>
    </location>
</feature>
<keyword evidence="5" id="KW-0511">Multifunctional enzyme</keyword>
<dbReference type="SMART" id="SM00825">
    <property type="entry name" value="PKS_KS"/>
    <property type="match status" value="1"/>
</dbReference>
<dbReference type="GO" id="GO:1901336">
    <property type="term" value="P:lactone biosynthetic process"/>
    <property type="evidence" value="ECO:0007669"/>
    <property type="project" value="UniProtKB-ARBA"/>
</dbReference>
<evidence type="ECO:0000256" key="2">
    <source>
        <dbReference type="ARBA" id="ARBA00022553"/>
    </source>
</evidence>
<dbReference type="InterPro" id="IPR016039">
    <property type="entry name" value="Thiolase-like"/>
</dbReference>
<feature type="active site" description="Proton donor; for dehydratase activity" evidence="7">
    <location>
        <position position="1129"/>
    </location>
</feature>
<accession>A0A8H6PKR6</accession>
<evidence type="ECO:0008006" key="12">
    <source>
        <dbReference type="Google" id="ProtNLM"/>
    </source>
</evidence>
<comment type="caution">
    <text evidence="10">The sequence shown here is derived from an EMBL/GenBank/DDBJ whole genome shotgun (WGS) entry which is preliminary data.</text>
</comment>
<dbReference type="EMBL" id="JACBAF010002316">
    <property type="protein sequence ID" value="KAF7155943.1"/>
    <property type="molecule type" value="Genomic_DNA"/>
</dbReference>
<dbReference type="Gene3D" id="3.40.366.10">
    <property type="entry name" value="Malonyl-Coenzyme A Acyl Carrier Protein, domain 2"/>
    <property type="match status" value="1"/>
</dbReference>
<dbReference type="FunFam" id="3.40.366.10:FF:000002">
    <property type="entry name" value="Probable polyketide synthase 2"/>
    <property type="match status" value="1"/>
</dbReference>
<dbReference type="SUPFAM" id="SSF52151">
    <property type="entry name" value="FabD/lysophospholipase-like"/>
    <property type="match status" value="1"/>
</dbReference>
<dbReference type="InterPro" id="IPR011032">
    <property type="entry name" value="GroES-like_sf"/>
</dbReference>
<dbReference type="InterPro" id="IPR020843">
    <property type="entry name" value="ER"/>
</dbReference>
<dbReference type="InterPro" id="IPR013120">
    <property type="entry name" value="FAR_NAD-bd"/>
</dbReference>
<dbReference type="Pfam" id="PF00109">
    <property type="entry name" value="ketoacyl-synt"/>
    <property type="match status" value="1"/>
</dbReference>
<keyword evidence="2" id="KW-0597">Phosphoprotein</keyword>
<dbReference type="InterPro" id="IPR013154">
    <property type="entry name" value="ADH-like_N"/>
</dbReference>
<dbReference type="InterPro" id="IPR014030">
    <property type="entry name" value="Ketoacyl_synth_N"/>
</dbReference>
<dbReference type="SMART" id="SM00829">
    <property type="entry name" value="PKS_ER"/>
    <property type="match status" value="1"/>
</dbReference>
<dbReference type="Pfam" id="PF16197">
    <property type="entry name" value="KAsynt_C_assoc"/>
    <property type="match status" value="1"/>
</dbReference>
<evidence type="ECO:0000256" key="3">
    <source>
        <dbReference type="ARBA" id="ARBA00022603"/>
    </source>
</evidence>
<dbReference type="InterPro" id="IPR049900">
    <property type="entry name" value="PKS_mFAS_DH"/>
</dbReference>
<dbReference type="Gene3D" id="3.90.180.10">
    <property type="entry name" value="Medium-chain alcohol dehydrogenases, catalytic domain"/>
    <property type="match status" value="1"/>
</dbReference>
<dbReference type="InterPro" id="IPR001227">
    <property type="entry name" value="Ac_transferase_dom_sf"/>
</dbReference>
<dbReference type="InterPro" id="IPR020841">
    <property type="entry name" value="PKS_Beta-ketoAc_synthase_dom"/>
</dbReference>
<dbReference type="InterPro" id="IPR032821">
    <property type="entry name" value="PKS_assoc"/>
</dbReference>
<dbReference type="Pfam" id="PF00698">
    <property type="entry name" value="Acyl_transf_1"/>
    <property type="match status" value="1"/>
</dbReference>
<dbReference type="InterPro" id="IPR016036">
    <property type="entry name" value="Malonyl_transacylase_ACP-bd"/>
</dbReference>
<feature type="domain" description="Ketosynthase family 3 (KS3)" evidence="8">
    <location>
        <begin position="49"/>
        <end position="467"/>
    </location>
</feature>
<name>A0A8H6PKR6_9EURO</name>
<dbReference type="SMART" id="SM00822">
    <property type="entry name" value="PKS_KR"/>
    <property type="match status" value="1"/>
</dbReference>
<dbReference type="SUPFAM" id="SSF53901">
    <property type="entry name" value="Thiolase-like"/>
    <property type="match status" value="1"/>
</dbReference>
<dbReference type="SUPFAM" id="SSF55048">
    <property type="entry name" value="Probable ACP-binding domain of malonyl-CoA ACP transacylase"/>
    <property type="match status" value="1"/>
</dbReference>
<dbReference type="CDD" id="cd05195">
    <property type="entry name" value="enoyl_red"/>
    <property type="match status" value="1"/>
</dbReference>
<dbReference type="PROSITE" id="PS52004">
    <property type="entry name" value="KS3_2"/>
    <property type="match status" value="1"/>
</dbReference>
<dbReference type="InterPro" id="IPR042104">
    <property type="entry name" value="PKS_dehydratase_sf"/>
</dbReference>
<proteinExistence type="inferred from homology"/>
<dbReference type="InterPro" id="IPR016035">
    <property type="entry name" value="Acyl_Trfase/lysoPLipase"/>
</dbReference>
<dbReference type="SUPFAM" id="SSF50129">
    <property type="entry name" value="GroES-like"/>
    <property type="match status" value="1"/>
</dbReference>
<dbReference type="InterPro" id="IPR013968">
    <property type="entry name" value="PKS_KR"/>
</dbReference>
<dbReference type="InterPro" id="IPR029063">
    <property type="entry name" value="SAM-dependent_MTases_sf"/>
</dbReference>
<keyword evidence="4" id="KW-0808">Transferase</keyword>
<dbReference type="GO" id="GO:0016491">
    <property type="term" value="F:oxidoreductase activity"/>
    <property type="evidence" value="ECO:0007669"/>
    <property type="project" value="InterPro"/>
</dbReference>
<dbReference type="Gene3D" id="3.40.50.720">
    <property type="entry name" value="NAD(P)-binding Rossmann-like Domain"/>
    <property type="match status" value="3"/>
</dbReference>
<dbReference type="Pfam" id="PF08242">
    <property type="entry name" value="Methyltransf_12"/>
    <property type="match status" value="1"/>
</dbReference>
<dbReference type="Gene3D" id="3.30.70.3290">
    <property type="match status" value="1"/>
</dbReference>
<evidence type="ECO:0000313" key="11">
    <source>
        <dbReference type="Proteomes" id="UP000662466"/>
    </source>
</evidence>
<dbReference type="InterPro" id="IPR036291">
    <property type="entry name" value="NAD(P)-bd_dom_sf"/>
</dbReference>
<dbReference type="Pfam" id="PF08659">
    <property type="entry name" value="KR"/>
    <property type="match status" value="1"/>
</dbReference>
<dbReference type="InterPro" id="IPR013217">
    <property type="entry name" value="Methyltransf_12"/>
</dbReference>
<dbReference type="PANTHER" id="PTHR43775:SF49">
    <property type="entry name" value="SYNTHASE, PUTATIVE (JCVI)-RELATED"/>
    <property type="match status" value="1"/>
</dbReference>
<evidence type="ECO:0000256" key="1">
    <source>
        <dbReference type="ARBA" id="ARBA00022450"/>
    </source>
</evidence>
<dbReference type="Pfam" id="PF07993">
    <property type="entry name" value="NAD_binding_4"/>
    <property type="match status" value="1"/>
</dbReference>
<dbReference type="Gene3D" id="3.40.47.10">
    <property type="match status" value="1"/>
</dbReference>
<dbReference type="Gene3D" id="3.40.50.150">
    <property type="entry name" value="Vaccinia Virus protein VP39"/>
    <property type="match status" value="1"/>
</dbReference>
<dbReference type="Pfam" id="PF08240">
    <property type="entry name" value="ADH_N"/>
    <property type="match status" value="1"/>
</dbReference>
<dbReference type="GO" id="GO:0006633">
    <property type="term" value="P:fatty acid biosynthetic process"/>
    <property type="evidence" value="ECO:0007669"/>
    <property type="project" value="TreeGrafter"/>
</dbReference>
<evidence type="ECO:0000259" key="8">
    <source>
        <dbReference type="PROSITE" id="PS52004"/>
    </source>
</evidence>
<dbReference type="NCBIfam" id="TIGR01746">
    <property type="entry name" value="Thioester-redct"/>
    <property type="match status" value="1"/>
</dbReference>
<feature type="active site" description="Proton acceptor; for dehydratase activity" evidence="7">
    <location>
        <position position="958"/>
    </location>
</feature>
<evidence type="ECO:0000256" key="4">
    <source>
        <dbReference type="ARBA" id="ARBA00022679"/>
    </source>
</evidence>
<dbReference type="GO" id="GO:0004312">
    <property type="term" value="F:fatty acid synthase activity"/>
    <property type="evidence" value="ECO:0007669"/>
    <property type="project" value="TreeGrafter"/>
</dbReference>
<dbReference type="CDD" id="cd02440">
    <property type="entry name" value="AdoMet_MTases"/>
    <property type="match status" value="1"/>
</dbReference>
<evidence type="ECO:0000256" key="6">
    <source>
        <dbReference type="ARBA" id="ARBA00029443"/>
    </source>
</evidence>
<dbReference type="SUPFAM" id="SSF51735">
    <property type="entry name" value="NAD(P)-binding Rossmann-fold domains"/>
    <property type="match status" value="3"/>
</dbReference>
<dbReference type="PROSITE" id="PS52019">
    <property type="entry name" value="PKS_MFAS_DH"/>
    <property type="match status" value="1"/>
</dbReference>
<organism evidence="10 11">
    <name type="scientific">Aspergillus hiratsukae</name>
    <dbReference type="NCBI Taxonomy" id="1194566"/>
    <lineage>
        <taxon>Eukaryota</taxon>
        <taxon>Fungi</taxon>
        <taxon>Dikarya</taxon>
        <taxon>Ascomycota</taxon>
        <taxon>Pezizomycotina</taxon>
        <taxon>Eurotiomycetes</taxon>
        <taxon>Eurotiomycetidae</taxon>
        <taxon>Eurotiales</taxon>
        <taxon>Aspergillaceae</taxon>
        <taxon>Aspergillus</taxon>
        <taxon>Aspergillus subgen. Fumigati</taxon>
    </lineage>
</organism>
<dbReference type="SMART" id="SM00827">
    <property type="entry name" value="PKS_AT"/>
    <property type="match status" value="1"/>
</dbReference>
<dbReference type="InterPro" id="IPR057326">
    <property type="entry name" value="KR_dom"/>
</dbReference>
<dbReference type="InterPro" id="IPR020807">
    <property type="entry name" value="PKS_DH"/>
</dbReference>
<dbReference type="Proteomes" id="UP000662466">
    <property type="component" value="Unassembled WGS sequence"/>
</dbReference>
<evidence type="ECO:0000313" key="10">
    <source>
        <dbReference type="EMBL" id="KAF7155943.1"/>
    </source>
</evidence>
<evidence type="ECO:0000259" key="9">
    <source>
        <dbReference type="PROSITE" id="PS52019"/>
    </source>
</evidence>
<feature type="domain" description="PKS/mFAS DH" evidence="9">
    <location>
        <begin position="926"/>
        <end position="1212"/>
    </location>
</feature>
<gene>
    <name evidence="10" type="ORF">CNMCM6106_007855</name>
</gene>
<protein>
    <recommendedName>
        <fullName evidence="12">Polyketide synthase</fullName>
    </recommendedName>
</protein>
<feature type="region of interest" description="C-terminal hotdog fold" evidence="7">
    <location>
        <begin position="1068"/>
        <end position="1212"/>
    </location>
</feature>
<dbReference type="SUPFAM" id="SSF53335">
    <property type="entry name" value="S-adenosyl-L-methionine-dependent methyltransferases"/>
    <property type="match status" value="1"/>
</dbReference>
<dbReference type="Pfam" id="PF02801">
    <property type="entry name" value="Ketoacyl-synt_C"/>
    <property type="match status" value="1"/>
</dbReference>
<keyword evidence="1" id="KW-0596">Phosphopantetheine</keyword>
<dbReference type="SMART" id="SM00826">
    <property type="entry name" value="PKS_DH"/>
    <property type="match status" value="1"/>
</dbReference>
<dbReference type="Pfam" id="PF14765">
    <property type="entry name" value="PS-DH"/>
    <property type="match status" value="1"/>
</dbReference>
<dbReference type="InterPro" id="IPR014031">
    <property type="entry name" value="Ketoacyl_synth_C"/>
</dbReference>
<dbReference type="InterPro" id="IPR049551">
    <property type="entry name" value="PKS_DH_C"/>
</dbReference>
<dbReference type="Gene3D" id="3.10.129.110">
    <property type="entry name" value="Polyketide synthase dehydratase"/>
    <property type="match status" value="1"/>
</dbReference>